<dbReference type="EMBL" id="JMQC01000011">
    <property type="protein sequence ID" value="KFM95242.1"/>
    <property type="molecule type" value="Genomic_DNA"/>
</dbReference>
<keyword evidence="2" id="KW-0442">Lipid degradation</keyword>
<gene>
    <name evidence="5" type="ORF">DJ93_5833</name>
</gene>
<dbReference type="GO" id="GO:0016042">
    <property type="term" value="P:lipid catabolic process"/>
    <property type="evidence" value="ECO:0007669"/>
    <property type="project" value="UniProtKB-KW"/>
</dbReference>
<dbReference type="Gene3D" id="3.40.50.1820">
    <property type="entry name" value="alpha/beta hydrolase"/>
    <property type="match status" value="1"/>
</dbReference>
<dbReference type="SMR" id="A0A090YBL8"/>
<dbReference type="PANTHER" id="PTHR10272">
    <property type="entry name" value="PLATELET-ACTIVATING FACTOR ACETYLHYDROLASE"/>
    <property type="match status" value="1"/>
</dbReference>
<keyword evidence="3" id="KW-0443">Lipid metabolism</keyword>
<keyword evidence="1" id="KW-0378">Hydrolase</keyword>
<dbReference type="AlphaFoldDB" id="A0A090YBL8"/>
<dbReference type="Proteomes" id="UP000029389">
    <property type="component" value="Unassembled WGS sequence"/>
</dbReference>
<dbReference type="InterPro" id="IPR029058">
    <property type="entry name" value="AB_hydrolase_fold"/>
</dbReference>
<feature type="domain" description="AB hydrolase-1" evidence="4">
    <location>
        <begin position="68"/>
        <end position="160"/>
    </location>
</feature>
<accession>A0A090YBL8</accession>
<evidence type="ECO:0000256" key="2">
    <source>
        <dbReference type="ARBA" id="ARBA00022963"/>
    </source>
</evidence>
<evidence type="ECO:0000256" key="3">
    <source>
        <dbReference type="ARBA" id="ARBA00023098"/>
    </source>
</evidence>
<dbReference type="PIRSF" id="PIRSF031982">
    <property type="entry name" value="UCP031982_abhydr"/>
    <property type="match status" value="1"/>
</dbReference>
<protein>
    <submittedName>
        <fullName evidence="5">Chlorophyllase enzyme family protein</fullName>
    </submittedName>
</protein>
<evidence type="ECO:0000256" key="1">
    <source>
        <dbReference type="ARBA" id="ARBA00022801"/>
    </source>
</evidence>
<dbReference type="SUPFAM" id="SSF53474">
    <property type="entry name" value="alpha/beta-Hydrolases"/>
    <property type="match status" value="1"/>
</dbReference>
<comment type="caution">
    <text evidence="5">The sequence shown here is derived from an EMBL/GenBank/DDBJ whole genome shotgun (WGS) entry which is preliminary data.</text>
</comment>
<dbReference type="GO" id="GO:0003847">
    <property type="term" value="F:1-alkyl-2-acetylglycerophosphocholine esterase activity"/>
    <property type="evidence" value="ECO:0007669"/>
    <property type="project" value="TreeGrafter"/>
</dbReference>
<sequence length="299" mass="33803">MNVEIGKNDVMFAGYRRVEIFDEKLDITFPMFVMYPTSTPEKLENIGPYRLHVSKNAESQAGVFRLAIISHGTGGSPLVYRTIARHLARNGFVVGIPEHPFNNRNDNTLEGTIDNLTIRPKHISMAIDWFFNSEDFAKILKPDSVSVIGHSMGGYTALAASGGVPTSFPYESSDEKSHLINVTPDYRIKFLVLLAPASVWFKTKGALEDINIPVLMLVGEKDQFTPYFHAEIILKGITDNTKIQYRIVENAGHFSFLSPFPKEMTNESFLPSQDPHGFNREYFQHELNEEITEFLLQNI</sequence>
<evidence type="ECO:0000259" key="4">
    <source>
        <dbReference type="Pfam" id="PF00561"/>
    </source>
</evidence>
<evidence type="ECO:0000313" key="5">
    <source>
        <dbReference type="EMBL" id="KFM95242.1"/>
    </source>
</evidence>
<proteinExistence type="predicted"/>
<dbReference type="RefSeq" id="WP_042985048.1">
    <property type="nucleotide sequence ID" value="NZ_JMQC01000011.1"/>
</dbReference>
<dbReference type="InterPro" id="IPR000073">
    <property type="entry name" value="AB_hydrolase_1"/>
</dbReference>
<dbReference type="PATRIC" id="fig|1405.8.peg.6024"/>
<name>A0A090YBL8_9BACI</name>
<organism evidence="5 6">
    <name type="scientific">Bacillus clarus</name>
    <dbReference type="NCBI Taxonomy" id="2338372"/>
    <lineage>
        <taxon>Bacteria</taxon>
        <taxon>Bacillati</taxon>
        <taxon>Bacillota</taxon>
        <taxon>Bacilli</taxon>
        <taxon>Bacillales</taxon>
        <taxon>Bacillaceae</taxon>
        <taxon>Bacillus</taxon>
        <taxon>Bacillus cereus group</taxon>
    </lineage>
</organism>
<evidence type="ECO:0000313" key="6">
    <source>
        <dbReference type="Proteomes" id="UP000029389"/>
    </source>
</evidence>
<dbReference type="Pfam" id="PF00561">
    <property type="entry name" value="Abhydrolase_1"/>
    <property type="match status" value="1"/>
</dbReference>
<reference evidence="5 6" key="1">
    <citation type="submission" date="2014-04" db="EMBL/GenBank/DDBJ databases">
        <authorList>
            <person name="Bishop-Lilly K.A."/>
            <person name="Broomall S.M."/>
            <person name="Chain P.S."/>
            <person name="Chertkov O."/>
            <person name="Coyne S.R."/>
            <person name="Daligault H.E."/>
            <person name="Davenport K.W."/>
            <person name="Erkkila T."/>
            <person name="Frey K.G."/>
            <person name="Gibbons H.S."/>
            <person name="Gu W."/>
            <person name="Jaissle J."/>
            <person name="Johnson S.L."/>
            <person name="Koroleva G.I."/>
            <person name="Ladner J.T."/>
            <person name="Lo C.-C."/>
            <person name="Minogue T.D."/>
            <person name="Munk C."/>
            <person name="Palacios G.F."/>
            <person name="Redden C.L."/>
            <person name="Rosenzweig C.N."/>
            <person name="Scholz M.B."/>
            <person name="Teshima H."/>
            <person name="Xu Y."/>
        </authorList>
    </citation>
    <scope>NUCLEOTIDE SEQUENCE [LARGE SCALE GENOMIC DNA]</scope>
    <source>
        <strain evidence="5 6">BHP</strain>
    </source>
</reference>
<dbReference type="PANTHER" id="PTHR10272:SF0">
    <property type="entry name" value="PLATELET-ACTIVATING FACTOR ACETYLHYDROLASE"/>
    <property type="match status" value="1"/>
</dbReference>
<dbReference type="InterPro" id="IPR016986">
    <property type="entry name" value="UCP031982_abhydr"/>
</dbReference>